<dbReference type="Pfam" id="PF00756">
    <property type="entry name" value="Esterase"/>
    <property type="match status" value="1"/>
</dbReference>
<dbReference type="EMBL" id="JMQA01000024">
    <property type="protein sequence ID" value="KFN09094.1"/>
    <property type="molecule type" value="Genomic_DNA"/>
</dbReference>
<dbReference type="SUPFAM" id="SSF53474">
    <property type="entry name" value="alpha/beta-Hydrolases"/>
    <property type="match status" value="1"/>
</dbReference>
<dbReference type="GO" id="GO:0016788">
    <property type="term" value="F:hydrolase activity, acting on ester bonds"/>
    <property type="evidence" value="ECO:0007669"/>
    <property type="project" value="TreeGrafter"/>
</dbReference>
<feature type="region of interest" description="Disordered" evidence="3">
    <location>
        <begin position="206"/>
        <end position="227"/>
    </location>
</feature>
<gene>
    <name evidence="4" type="primary">besA</name>
    <name evidence="4" type="ORF">DJ90_2735</name>
</gene>
<comment type="caution">
    <text evidence="4">The sequence shown here is derived from an EMBL/GenBank/DDBJ whole genome shotgun (WGS) entry which is preliminary data.</text>
</comment>
<keyword evidence="2" id="KW-0378">Hydrolase</keyword>
<name>A0A090ZCT8_PAEMA</name>
<dbReference type="PANTHER" id="PTHR40841:SF2">
    <property type="entry name" value="SIDEROPHORE-DEGRADING ESTERASE (EUROFUNG)"/>
    <property type="match status" value="1"/>
</dbReference>
<dbReference type="PATRIC" id="fig|44252.3.peg.2661"/>
<keyword evidence="5" id="KW-1185">Reference proteome</keyword>
<dbReference type="RefSeq" id="WP_036622592.1">
    <property type="nucleotide sequence ID" value="NZ_CP086393.1"/>
</dbReference>
<dbReference type="HOGENOM" id="CLU_039834_3_0_9"/>
<dbReference type="InterPro" id="IPR029058">
    <property type="entry name" value="AB_hydrolase_fold"/>
</dbReference>
<dbReference type="STRING" id="44252.DJ90_2735"/>
<dbReference type="AlphaFoldDB" id="A0A090ZCT8"/>
<dbReference type="Gene3D" id="3.40.50.1820">
    <property type="entry name" value="alpha/beta hydrolase"/>
    <property type="match status" value="1"/>
</dbReference>
<comment type="similarity">
    <text evidence="1">Belongs to the esterase D family.</text>
</comment>
<sequence>MNQTLEKQPFCIPGAKQWKMKSRGGRDYRIMLWKPDGPAPEGGFPAIYLLDANACFGAMAEAVRMHARGPHRLEASAVVGIGYETDQPFDTDARFYDFTIHADHEELPQRPIDVPWPQTGGAEQFLAFIEEELKPLVEREVPINRTRQTLFGHSLGGWLVLYTLFTRSRAFQYYAAGSPSIWWKNRCIVPVAEHLIRQWREAAGPGPASDDGFAGDSPVTVNSPAGEAKPPSGLYLGVGSLEKSHMIEDAKALYERLNTAGIPGFRVSYTCFAEETHLSVLFPFIVRVIRDTLKPCVGETLSLPPRLP</sequence>
<dbReference type="InterPro" id="IPR052558">
    <property type="entry name" value="Siderophore_Hydrolase_D"/>
</dbReference>
<evidence type="ECO:0000313" key="4">
    <source>
        <dbReference type="EMBL" id="KFN09094.1"/>
    </source>
</evidence>
<organism evidence="4 5">
    <name type="scientific">Paenibacillus macerans</name>
    <name type="common">Bacillus macerans</name>
    <dbReference type="NCBI Taxonomy" id="44252"/>
    <lineage>
        <taxon>Bacteria</taxon>
        <taxon>Bacillati</taxon>
        <taxon>Bacillota</taxon>
        <taxon>Bacilli</taxon>
        <taxon>Bacillales</taxon>
        <taxon>Paenibacillaceae</taxon>
        <taxon>Paenibacillus</taxon>
    </lineage>
</organism>
<evidence type="ECO:0000256" key="3">
    <source>
        <dbReference type="SAM" id="MobiDB-lite"/>
    </source>
</evidence>
<proteinExistence type="inferred from homology"/>
<dbReference type="InterPro" id="IPR000801">
    <property type="entry name" value="Esterase-like"/>
</dbReference>
<dbReference type="Proteomes" id="UP000029278">
    <property type="component" value="Unassembled WGS sequence"/>
</dbReference>
<protein>
    <submittedName>
        <fullName evidence="4">Ferri-bacillibactin esterase BesA</fullName>
    </submittedName>
</protein>
<evidence type="ECO:0000256" key="2">
    <source>
        <dbReference type="ARBA" id="ARBA00022801"/>
    </source>
</evidence>
<dbReference type="GeneID" id="77006921"/>
<evidence type="ECO:0000313" key="5">
    <source>
        <dbReference type="Proteomes" id="UP000029278"/>
    </source>
</evidence>
<evidence type="ECO:0000256" key="1">
    <source>
        <dbReference type="ARBA" id="ARBA00005622"/>
    </source>
</evidence>
<reference evidence="4 5" key="1">
    <citation type="submission" date="2014-04" db="EMBL/GenBank/DDBJ databases">
        <authorList>
            <person name="Bishop-Lilly K.A."/>
            <person name="Broomall S.M."/>
            <person name="Chain P.S."/>
            <person name="Chertkov O."/>
            <person name="Coyne S.R."/>
            <person name="Daligault H.E."/>
            <person name="Davenport K.W."/>
            <person name="Erkkila T."/>
            <person name="Frey K.G."/>
            <person name="Gibbons H.S."/>
            <person name="Gu W."/>
            <person name="Jaissle J."/>
            <person name="Johnson S.L."/>
            <person name="Koroleva G.I."/>
            <person name="Ladner J.T."/>
            <person name="Lo C.-C."/>
            <person name="Minogue T.D."/>
            <person name="Munk C."/>
            <person name="Palacios G.F."/>
            <person name="Redden C.L."/>
            <person name="Rosenzweig C.N."/>
            <person name="Scholz M.B."/>
            <person name="Teshima H."/>
            <person name="Xu Y."/>
        </authorList>
    </citation>
    <scope>NUCLEOTIDE SEQUENCE [LARGE SCALE GENOMIC DNA]</scope>
    <source>
        <strain evidence="4 5">8244</strain>
    </source>
</reference>
<accession>A0A090ZCT8</accession>
<dbReference type="PANTHER" id="PTHR40841">
    <property type="entry name" value="SIDEROPHORE TRIACETYLFUSARININE C ESTERASE"/>
    <property type="match status" value="1"/>
</dbReference>
<dbReference type="OrthoDB" id="9784036at2"/>